<dbReference type="InterPro" id="IPR008949">
    <property type="entry name" value="Isoprenoid_synthase_dom_sf"/>
</dbReference>
<comment type="caution">
    <text evidence="1">The sequence shown here is derived from an EMBL/GenBank/DDBJ whole genome shotgun (WGS) entry which is preliminary data.</text>
</comment>
<evidence type="ECO:0000313" key="2">
    <source>
        <dbReference type="Proteomes" id="UP001220324"/>
    </source>
</evidence>
<proteinExistence type="predicted"/>
<accession>A0AAD6D5U3</accession>
<dbReference type="SUPFAM" id="SSF48576">
    <property type="entry name" value="Terpenoid synthases"/>
    <property type="match status" value="1"/>
</dbReference>
<dbReference type="Proteomes" id="UP001220324">
    <property type="component" value="Unassembled WGS sequence"/>
</dbReference>
<gene>
    <name evidence="1" type="ORF">N7494_000439</name>
</gene>
<organism evidence="1 2">
    <name type="scientific">Penicillium frequentans</name>
    <dbReference type="NCBI Taxonomy" id="3151616"/>
    <lineage>
        <taxon>Eukaryota</taxon>
        <taxon>Fungi</taxon>
        <taxon>Dikarya</taxon>
        <taxon>Ascomycota</taxon>
        <taxon>Pezizomycotina</taxon>
        <taxon>Eurotiomycetes</taxon>
        <taxon>Eurotiomycetidae</taxon>
        <taxon>Eurotiales</taxon>
        <taxon>Aspergillaceae</taxon>
        <taxon>Penicillium</taxon>
    </lineage>
</organism>
<keyword evidence="2" id="KW-1185">Reference proteome</keyword>
<protein>
    <submittedName>
        <fullName evidence="1">Terpenoid synthase</fullName>
    </submittedName>
</protein>
<dbReference type="AlphaFoldDB" id="A0AAD6D5U3"/>
<evidence type="ECO:0000313" key="1">
    <source>
        <dbReference type="EMBL" id="KAJ5556524.1"/>
    </source>
</evidence>
<dbReference type="Gene3D" id="1.10.600.10">
    <property type="entry name" value="Farnesyl Diphosphate Synthase"/>
    <property type="match status" value="1"/>
</dbReference>
<dbReference type="EMBL" id="JAQIZZ010000001">
    <property type="protein sequence ID" value="KAJ5556524.1"/>
    <property type="molecule type" value="Genomic_DNA"/>
</dbReference>
<reference evidence="1 2" key="1">
    <citation type="journal article" date="2023" name="IMA Fungus">
        <title>Comparative genomic study of the Penicillium genus elucidates a diverse pangenome and 15 lateral gene transfer events.</title>
        <authorList>
            <person name="Petersen C."/>
            <person name="Sorensen T."/>
            <person name="Nielsen M.R."/>
            <person name="Sondergaard T.E."/>
            <person name="Sorensen J.L."/>
            <person name="Fitzpatrick D.A."/>
            <person name="Frisvad J.C."/>
            <person name="Nielsen K.L."/>
        </authorList>
    </citation>
    <scope>NUCLEOTIDE SEQUENCE [LARGE SCALE GENOMIC DNA]</scope>
    <source>
        <strain evidence="1 2">IBT 35679</strain>
    </source>
</reference>
<sequence length="396" mass="46349">MAVEIYQKTAYAMQNPSQKKAPTQIFSAFQQDLPYYVDNEYISFKHEKTDLNLRFLSSHEKAQQAMIASPNDCVVYFPPDVGISFDREIENRLSNDLLAWNFFKSFPQPLAHLGIDMSRYCSLQTHISYDRRVLLHHHLTWIFLMDEVCEKFPIHQLHANVEKMYLDNLKNIMNGLPVADLMQYESLCPKELLQEAINVQEILAQDLMPLKRKLLSTRHVQLCVDTLSLFFDKQYEEGHMFCAEETSENILRTRGFTIGTTMVFLLFLQPAHVELFSPEDPCLIQISIFIALFHDMIGLHKDLESLQKHDDGSAYLNLVRVSMRDNGWSEKEASRVFAQILSHHFQSFEFFMATYTPIRQEYYHEVLKFALGLFDYHLMGIMESGNQRYGWRKVQS</sequence>
<name>A0AAD6D5U3_9EURO</name>